<protein>
    <recommendedName>
        <fullName evidence="3">WG repeat-containing protein</fullName>
    </recommendedName>
</protein>
<organism evidence="1 2">
    <name type="scientific">Enterobacter bugandensis</name>
    <dbReference type="NCBI Taxonomy" id="881260"/>
    <lineage>
        <taxon>Bacteria</taxon>
        <taxon>Pseudomonadati</taxon>
        <taxon>Pseudomonadota</taxon>
        <taxon>Gammaproteobacteria</taxon>
        <taxon>Enterobacterales</taxon>
        <taxon>Enterobacteriaceae</taxon>
        <taxon>Enterobacter</taxon>
    </lineage>
</organism>
<comment type="caution">
    <text evidence="1">The sequence shown here is derived from an EMBL/GenBank/DDBJ whole genome shotgun (WGS) entry which is preliminary data.</text>
</comment>
<sequence>MNLIISIIIVFFISFNVYASGITLNGNDSITVDINNHTETLKFDTIINGYSVKCSGDKMILWGKPKIINEGNPQDTNVILVDFEHRYKKIKKSVSEGVFGIDFIKGKELAYIGTNQGLFFDLSSGNLKSVGPEFDPTDYNNFENCDKNSSWEFNRYP</sequence>
<dbReference type="Proteomes" id="UP000076063">
    <property type="component" value="Unassembled WGS sequence"/>
</dbReference>
<reference evidence="1 2" key="1">
    <citation type="submission" date="2016-03" db="EMBL/GenBank/DDBJ databases">
        <authorList>
            <consortium name="Pathogen Informatics"/>
        </authorList>
    </citation>
    <scope>NUCLEOTIDE SEQUENCE [LARGE SCALE GENOMIC DNA]</scope>
    <source>
        <strain evidence="2">e1527</strain>
    </source>
</reference>
<dbReference type="RefSeq" id="WP_063155471.1">
    <property type="nucleotide sequence ID" value="NZ_CP039452.1"/>
</dbReference>
<dbReference type="EMBL" id="FJZI01000009">
    <property type="protein sequence ID" value="CZX95401.1"/>
    <property type="molecule type" value="Genomic_DNA"/>
</dbReference>
<dbReference type="AlphaFoldDB" id="A0A822WWY3"/>
<name>A0A822WWY3_9ENTR</name>
<proteinExistence type="predicted"/>
<gene>
    <name evidence="1" type="ORF">SAMEA2273372_03749</name>
</gene>
<evidence type="ECO:0000313" key="1">
    <source>
        <dbReference type="EMBL" id="CZX95401.1"/>
    </source>
</evidence>
<accession>A0A822WWY3</accession>
<evidence type="ECO:0000313" key="2">
    <source>
        <dbReference type="Proteomes" id="UP000076063"/>
    </source>
</evidence>
<evidence type="ECO:0008006" key="3">
    <source>
        <dbReference type="Google" id="ProtNLM"/>
    </source>
</evidence>